<sequence>MSEPTPDLTHDDDRGPRVEERALLLPEERAAGSDDPEAQAAAILADSDEREARPGRTQQESPQSPDLSADD</sequence>
<feature type="region of interest" description="Disordered" evidence="1">
    <location>
        <begin position="27"/>
        <end position="71"/>
    </location>
</feature>
<protein>
    <submittedName>
        <fullName evidence="2">Uncharacterized protein</fullName>
    </submittedName>
</protein>
<dbReference type="AlphaFoldDB" id="A0A1H2MHQ2"/>
<evidence type="ECO:0000313" key="3">
    <source>
        <dbReference type="Proteomes" id="UP000198825"/>
    </source>
</evidence>
<accession>A0A1H2MHQ2</accession>
<organism evidence="2 3">
    <name type="scientific">Microlunatus sagamiharensis</name>
    <dbReference type="NCBI Taxonomy" id="546874"/>
    <lineage>
        <taxon>Bacteria</taxon>
        <taxon>Bacillati</taxon>
        <taxon>Actinomycetota</taxon>
        <taxon>Actinomycetes</taxon>
        <taxon>Propionibacteriales</taxon>
        <taxon>Propionibacteriaceae</taxon>
        <taxon>Microlunatus</taxon>
    </lineage>
</organism>
<dbReference type="RefSeq" id="WP_197680403.1">
    <property type="nucleotide sequence ID" value="NZ_LT629799.1"/>
</dbReference>
<dbReference type="EMBL" id="LT629799">
    <property type="protein sequence ID" value="SDU92783.1"/>
    <property type="molecule type" value="Genomic_DNA"/>
</dbReference>
<evidence type="ECO:0000256" key="1">
    <source>
        <dbReference type="SAM" id="MobiDB-lite"/>
    </source>
</evidence>
<keyword evidence="3" id="KW-1185">Reference proteome</keyword>
<feature type="compositionally biased region" description="Polar residues" evidence="1">
    <location>
        <begin position="56"/>
        <end position="71"/>
    </location>
</feature>
<proteinExistence type="predicted"/>
<dbReference type="Proteomes" id="UP000198825">
    <property type="component" value="Chromosome I"/>
</dbReference>
<evidence type="ECO:0000313" key="2">
    <source>
        <dbReference type="EMBL" id="SDU92783.1"/>
    </source>
</evidence>
<dbReference type="STRING" id="546874.SAMN04488544_2102"/>
<reference evidence="3" key="1">
    <citation type="submission" date="2016-10" db="EMBL/GenBank/DDBJ databases">
        <authorList>
            <person name="Varghese N."/>
            <person name="Submissions S."/>
        </authorList>
    </citation>
    <scope>NUCLEOTIDE SEQUENCE [LARGE SCALE GENOMIC DNA]</scope>
    <source>
        <strain evidence="3">DSM 21743</strain>
    </source>
</reference>
<name>A0A1H2MHQ2_9ACTN</name>
<gene>
    <name evidence="2" type="ORF">SAMN04488544_2102</name>
</gene>